<evidence type="ECO:0000256" key="1">
    <source>
        <dbReference type="ARBA" id="ARBA00001946"/>
    </source>
</evidence>
<accession>B0RVZ7</accession>
<dbReference type="FunFam" id="3.30.70.270:FF:000001">
    <property type="entry name" value="Diguanylate cyclase domain protein"/>
    <property type="match status" value="1"/>
</dbReference>
<dbReference type="GO" id="GO:0005886">
    <property type="term" value="C:plasma membrane"/>
    <property type="evidence" value="ECO:0007669"/>
    <property type="project" value="TreeGrafter"/>
</dbReference>
<keyword evidence="4" id="KW-0472">Membrane</keyword>
<dbReference type="PROSITE" id="PS50887">
    <property type="entry name" value="GGDEF"/>
    <property type="match status" value="1"/>
</dbReference>
<dbReference type="Gene3D" id="3.30.70.270">
    <property type="match status" value="1"/>
</dbReference>
<dbReference type="Proteomes" id="UP000001188">
    <property type="component" value="Chromosome"/>
</dbReference>
<feature type="domain" description="GGDEF" evidence="5">
    <location>
        <begin position="241"/>
        <end position="369"/>
    </location>
</feature>
<dbReference type="GO" id="GO:1902201">
    <property type="term" value="P:negative regulation of bacterial-type flagellum-dependent cell motility"/>
    <property type="evidence" value="ECO:0007669"/>
    <property type="project" value="TreeGrafter"/>
</dbReference>
<dbReference type="Pfam" id="PF00990">
    <property type="entry name" value="GGDEF"/>
    <property type="match status" value="1"/>
</dbReference>
<protein>
    <recommendedName>
        <fullName evidence="2">diguanylate cyclase</fullName>
        <ecNumber evidence="2">2.7.7.65</ecNumber>
    </recommendedName>
</protein>
<dbReference type="InterPro" id="IPR043128">
    <property type="entry name" value="Rev_trsase/Diguanyl_cyclase"/>
</dbReference>
<keyword evidence="4" id="KW-0812">Transmembrane</keyword>
<dbReference type="PANTHER" id="PTHR45138">
    <property type="entry name" value="REGULATORY COMPONENTS OF SENSORY TRANSDUCTION SYSTEM"/>
    <property type="match status" value="1"/>
</dbReference>
<dbReference type="HOGENOM" id="CLU_000445_11_1_6"/>
<comment type="cofactor">
    <cofactor evidence="1">
        <name>Mg(2+)</name>
        <dbReference type="ChEBI" id="CHEBI:18420"/>
    </cofactor>
</comment>
<organism evidence="6 7">
    <name type="scientific">Xanthomonas campestris pv. campestris (strain B100)</name>
    <dbReference type="NCBI Taxonomy" id="509169"/>
    <lineage>
        <taxon>Bacteria</taxon>
        <taxon>Pseudomonadati</taxon>
        <taxon>Pseudomonadota</taxon>
        <taxon>Gammaproteobacteria</taxon>
        <taxon>Lysobacterales</taxon>
        <taxon>Lysobacteraceae</taxon>
        <taxon>Xanthomonas</taxon>
    </lineage>
</organism>
<dbReference type="GO" id="GO:0052621">
    <property type="term" value="F:diguanylate cyclase activity"/>
    <property type="evidence" value="ECO:0007669"/>
    <property type="project" value="UniProtKB-EC"/>
</dbReference>
<dbReference type="SUPFAM" id="SSF55073">
    <property type="entry name" value="Nucleotide cyclase"/>
    <property type="match status" value="1"/>
</dbReference>
<feature type="transmembrane region" description="Helical" evidence="4">
    <location>
        <begin position="152"/>
        <end position="173"/>
    </location>
</feature>
<proteinExistence type="predicted"/>
<keyword evidence="4" id="KW-1133">Transmembrane helix</keyword>
<evidence type="ECO:0000313" key="6">
    <source>
        <dbReference type="EMBL" id="CAP52215.1"/>
    </source>
</evidence>
<evidence type="ECO:0000313" key="7">
    <source>
        <dbReference type="Proteomes" id="UP000001188"/>
    </source>
</evidence>
<dbReference type="EMBL" id="AM920689">
    <property type="protein sequence ID" value="CAP52215.1"/>
    <property type="molecule type" value="Genomic_DNA"/>
</dbReference>
<evidence type="ECO:0000256" key="2">
    <source>
        <dbReference type="ARBA" id="ARBA00012528"/>
    </source>
</evidence>
<evidence type="ECO:0000256" key="4">
    <source>
        <dbReference type="SAM" id="Phobius"/>
    </source>
</evidence>
<dbReference type="PANTHER" id="PTHR45138:SF9">
    <property type="entry name" value="DIGUANYLATE CYCLASE DGCM-RELATED"/>
    <property type="match status" value="1"/>
</dbReference>
<evidence type="ECO:0000256" key="3">
    <source>
        <dbReference type="ARBA" id="ARBA00034247"/>
    </source>
</evidence>
<feature type="transmembrane region" description="Helical" evidence="4">
    <location>
        <begin position="58"/>
        <end position="76"/>
    </location>
</feature>
<feature type="transmembrane region" description="Helical" evidence="4">
    <location>
        <begin position="82"/>
        <end position="101"/>
    </location>
</feature>
<dbReference type="NCBIfam" id="TIGR00254">
    <property type="entry name" value="GGDEF"/>
    <property type="match status" value="1"/>
</dbReference>
<comment type="catalytic activity">
    <reaction evidence="3">
        <text>2 GTP = 3',3'-c-di-GMP + 2 diphosphate</text>
        <dbReference type="Rhea" id="RHEA:24898"/>
        <dbReference type="ChEBI" id="CHEBI:33019"/>
        <dbReference type="ChEBI" id="CHEBI:37565"/>
        <dbReference type="ChEBI" id="CHEBI:58805"/>
        <dbReference type="EC" id="2.7.7.65"/>
    </reaction>
</comment>
<dbReference type="KEGG" id="xca:xcc-b100_2854"/>
<dbReference type="GO" id="GO:0043709">
    <property type="term" value="P:cell adhesion involved in single-species biofilm formation"/>
    <property type="evidence" value="ECO:0007669"/>
    <property type="project" value="TreeGrafter"/>
</dbReference>
<dbReference type="EC" id="2.7.7.65" evidence="2"/>
<feature type="transmembrane region" description="Helical" evidence="4">
    <location>
        <begin position="180"/>
        <end position="197"/>
    </location>
</feature>
<dbReference type="InterPro" id="IPR000160">
    <property type="entry name" value="GGDEF_dom"/>
</dbReference>
<name>B0RVZ7_XANCB</name>
<dbReference type="AlphaFoldDB" id="B0RVZ7"/>
<gene>
    <name evidence="6" type="ORF">XCCB100_2854</name>
</gene>
<evidence type="ECO:0000259" key="5">
    <source>
        <dbReference type="PROSITE" id="PS50887"/>
    </source>
</evidence>
<sequence>MISVVRRIGIWPTLRTHEALPARATFPQLSHASADTDADSSRTSPVILHLRRDFRLGIVKMLGPITALLLCLYAVYLAMHGQGVACALTATLGLVAVWRGWRMRSAERTGRGGVWLASINVAGCLIGCWSGGDGALPWLFPVLATNYFLCGPQRAVLLSLPLLAALLLLPGLIVSPGQGISTVMVTLVTLAVGYAFSVRMQDDRVHLEELASLDALTGLPNRRMLERALTHQIDQRQPQDRLNSLIILDLDHFKDVNDLYGHAAGDAALADLATILRFEVREPYQVFRFGGEEFVVLLRAGSLAELEAATERLRKVIRNGLRGPGGRITVSLGAARHDGETHWQDWFSRADAALYLAKNGGRDSVRIAD</sequence>
<reference evidence="6 7" key="1">
    <citation type="journal article" date="2008" name="J. Biotechnol.">
        <title>The genome of Xanthomonas campestris pv. campestris B100 and its use for the reconstruction of metabolic pathways involved in xanthan biosynthesis.</title>
        <authorList>
            <person name="Vorholter F.J."/>
            <person name="Schneiker S."/>
            <person name="Goesmann A."/>
            <person name="Krause L."/>
            <person name="Bekel T."/>
            <person name="Kaiser O."/>
            <person name="Linke B."/>
            <person name="Patschkowski T."/>
            <person name="Ruckert C."/>
            <person name="Schmid J."/>
            <person name="Sidhu V.K."/>
            <person name="Sieber V."/>
            <person name="Tauch A."/>
            <person name="Watt S.A."/>
            <person name="Weisshaar B."/>
            <person name="Becker A."/>
            <person name="Niehaus K."/>
            <person name="Puhler A."/>
        </authorList>
    </citation>
    <scope>NUCLEOTIDE SEQUENCE [LARGE SCALE GENOMIC DNA]</scope>
    <source>
        <strain evidence="6 7">B100</strain>
    </source>
</reference>
<dbReference type="SMART" id="SM00267">
    <property type="entry name" value="GGDEF"/>
    <property type="match status" value="1"/>
</dbReference>
<dbReference type="InterPro" id="IPR050469">
    <property type="entry name" value="Diguanylate_Cyclase"/>
</dbReference>
<dbReference type="CDD" id="cd01949">
    <property type="entry name" value="GGDEF"/>
    <property type="match status" value="1"/>
</dbReference>
<dbReference type="InterPro" id="IPR029787">
    <property type="entry name" value="Nucleotide_cyclase"/>
</dbReference>